<name>A0A915CXZ5_9BILA</name>
<evidence type="ECO:0000313" key="1">
    <source>
        <dbReference type="Proteomes" id="UP000887574"/>
    </source>
</evidence>
<dbReference type="WBParaSite" id="jg13767">
    <property type="protein sequence ID" value="jg13767"/>
    <property type="gene ID" value="jg13767"/>
</dbReference>
<reference evidence="2" key="1">
    <citation type="submission" date="2022-11" db="UniProtKB">
        <authorList>
            <consortium name="WormBaseParasite"/>
        </authorList>
    </citation>
    <scope>IDENTIFICATION</scope>
</reference>
<evidence type="ECO:0000313" key="2">
    <source>
        <dbReference type="WBParaSite" id="jg13767"/>
    </source>
</evidence>
<protein>
    <submittedName>
        <fullName evidence="2">Uncharacterized protein</fullName>
    </submittedName>
</protein>
<organism evidence="1 2">
    <name type="scientific">Ditylenchus dipsaci</name>
    <dbReference type="NCBI Taxonomy" id="166011"/>
    <lineage>
        <taxon>Eukaryota</taxon>
        <taxon>Metazoa</taxon>
        <taxon>Ecdysozoa</taxon>
        <taxon>Nematoda</taxon>
        <taxon>Chromadorea</taxon>
        <taxon>Rhabditida</taxon>
        <taxon>Tylenchina</taxon>
        <taxon>Tylenchomorpha</taxon>
        <taxon>Sphaerularioidea</taxon>
        <taxon>Anguinidae</taxon>
        <taxon>Anguininae</taxon>
        <taxon>Ditylenchus</taxon>
    </lineage>
</organism>
<accession>A0A915CXZ5</accession>
<dbReference type="Proteomes" id="UP000887574">
    <property type="component" value="Unplaced"/>
</dbReference>
<dbReference type="AlphaFoldDB" id="A0A915CXZ5"/>
<sequence length="142" mass="15455">MSNFIELNNSAMVIFGSGPAAVKFGGSSSAVKFGDGAAAVKFEGNPSVANVCSDLPAVKFGSGYAMQSLKMPLDAKKVAFIRADKKDGKMSKKKLRAMRSKVFYNPYDWKDYADIDEYMREQLNVGWGSDGEDAPVKHVEEP</sequence>
<proteinExistence type="predicted"/>
<keyword evidence="1" id="KW-1185">Reference proteome</keyword>